<comment type="caution">
    <text evidence="2">The sequence shown here is derived from an EMBL/GenBank/DDBJ whole genome shotgun (WGS) entry which is preliminary data.</text>
</comment>
<feature type="transmembrane region" description="Helical" evidence="1">
    <location>
        <begin position="124"/>
        <end position="144"/>
    </location>
</feature>
<proteinExistence type="predicted"/>
<keyword evidence="1" id="KW-0812">Transmembrane</keyword>
<reference evidence="2" key="1">
    <citation type="journal article" date="2023" name="Nat. Commun.">
        <title>Diploid and tetraploid genomes of Acorus and the evolution of monocots.</title>
        <authorList>
            <person name="Ma L."/>
            <person name="Liu K.W."/>
            <person name="Li Z."/>
            <person name="Hsiao Y.Y."/>
            <person name="Qi Y."/>
            <person name="Fu T."/>
            <person name="Tang G.D."/>
            <person name="Zhang D."/>
            <person name="Sun W.H."/>
            <person name="Liu D.K."/>
            <person name="Li Y."/>
            <person name="Chen G.Z."/>
            <person name="Liu X.D."/>
            <person name="Liao X.Y."/>
            <person name="Jiang Y.T."/>
            <person name="Yu X."/>
            <person name="Hao Y."/>
            <person name="Huang J."/>
            <person name="Zhao X.W."/>
            <person name="Ke S."/>
            <person name="Chen Y.Y."/>
            <person name="Wu W.L."/>
            <person name="Hsu J.L."/>
            <person name="Lin Y.F."/>
            <person name="Huang M.D."/>
            <person name="Li C.Y."/>
            <person name="Huang L."/>
            <person name="Wang Z.W."/>
            <person name="Zhao X."/>
            <person name="Zhong W.Y."/>
            <person name="Peng D.H."/>
            <person name="Ahmad S."/>
            <person name="Lan S."/>
            <person name="Zhang J.S."/>
            <person name="Tsai W.C."/>
            <person name="Van de Peer Y."/>
            <person name="Liu Z.J."/>
        </authorList>
    </citation>
    <scope>NUCLEOTIDE SEQUENCE</scope>
    <source>
        <strain evidence="2">SCP</strain>
    </source>
</reference>
<keyword evidence="3" id="KW-1185">Reference proteome</keyword>
<gene>
    <name evidence="2" type="ORF">QJS04_geneDACA011897</name>
</gene>
<sequence length="171" mass="18557">MATTGTGSRRYLGPLLAANLVECLVVLGLAGWSIDKYIDQETHHHLGGNESTNYLLVFALLAGVLGSCSVLIGLLHLRAWKNESLASAVSSTIISCAITALAFGVACKQIRLGNRGRRLRTLEAFIVILALTELIYLVLLHAGFMNRRYGPGYRDHKTDDDPIVQEPPGEV</sequence>
<keyword evidence="1" id="KW-1133">Transmembrane helix</keyword>
<feature type="transmembrane region" description="Helical" evidence="1">
    <location>
        <begin position="12"/>
        <end position="34"/>
    </location>
</feature>
<dbReference type="AlphaFoldDB" id="A0AAV9AK00"/>
<evidence type="ECO:0000256" key="1">
    <source>
        <dbReference type="SAM" id="Phobius"/>
    </source>
</evidence>
<dbReference type="PANTHER" id="PTHR33294">
    <property type="entry name" value="AWPM-19-LIKE FAMILY PROTEIN"/>
    <property type="match status" value="1"/>
</dbReference>
<organism evidence="2 3">
    <name type="scientific">Acorus gramineus</name>
    <name type="common">Dwarf sweet flag</name>
    <dbReference type="NCBI Taxonomy" id="55184"/>
    <lineage>
        <taxon>Eukaryota</taxon>
        <taxon>Viridiplantae</taxon>
        <taxon>Streptophyta</taxon>
        <taxon>Embryophyta</taxon>
        <taxon>Tracheophyta</taxon>
        <taxon>Spermatophyta</taxon>
        <taxon>Magnoliopsida</taxon>
        <taxon>Liliopsida</taxon>
        <taxon>Acoraceae</taxon>
        <taxon>Acorus</taxon>
    </lineage>
</organism>
<feature type="transmembrane region" description="Helical" evidence="1">
    <location>
        <begin position="54"/>
        <end position="77"/>
    </location>
</feature>
<dbReference type="Pfam" id="PF05512">
    <property type="entry name" value="AWPM-19"/>
    <property type="match status" value="1"/>
</dbReference>
<dbReference type="EMBL" id="JAUJYN010000009">
    <property type="protein sequence ID" value="KAK1264295.1"/>
    <property type="molecule type" value="Genomic_DNA"/>
</dbReference>
<evidence type="ECO:0000313" key="3">
    <source>
        <dbReference type="Proteomes" id="UP001179952"/>
    </source>
</evidence>
<accession>A0AAV9AK00</accession>
<dbReference type="InterPro" id="IPR008390">
    <property type="entry name" value="AWPM-19"/>
</dbReference>
<reference evidence="2" key="2">
    <citation type="submission" date="2023-06" db="EMBL/GenBank/DDBJ databases">
        <authorList>
            <person name="Ma L."/>
            <person name="Liu K.-W."/>
            <person name="Li Z."/>
            <person name="Hsiao Y.-Y."/>
            <person name="Qi Y."/>
            <person name="Fu T."/>
            <person name="Tang G."/>
            <person name="Zhang D."/>
            <person name="Sun W.-H."/>
            <person name="Liu D.-K."/>
            <person name="Li Y."/>
            <person name="Chen G.-Z."/>
            <person name="Liu X.-D."/>
            <person name="Liao X.-Y."/>
            <person name="Jiang Y.-T."/>
            <person name="Yu X."/>
            <person name="Hao Y."/>
            <person name="Huang J."/>
            <person name="Zhao X.-W."/>
            <person name="Ke S."/>
            <person name="Chen Y.-Y."/>
            <person name="Wu W.-L."/>
            <person name="Hsu J.-L."/>
            <person name="Lin Y.-F."/>
            <person name="Huang M.-D."/>
            <person name="Li C.-Y."/>
            <person name="Huang L."/>
            <person name="Wang Z.-W."/>
            <person name="Zhao X."/>
            <person name="Zhong W.-Y."/>
            <person name="Peng D.-H."/>
            <person name="Ahmad S."/>
            <person name="Lan S."/>
            <person name="Zhang J.-S."/>
            <person name="Tsai W.-C."/>
            <person name="Van De Peer Y."/>
            <person name="Liu Z.-J."/>
        </authorList>
    </citation>
    <scope>NUCLEOTIDE SEQUENCE</scope>
    <source>
        <strain evidence="2">SCP</strain>
        <tissue evidence="2">Leaves</tissue>
    </source>
</reference>
<dbReference type="Proteomes" id="UP001179952">
    <property type="component" value="Unassembled WGS sequence"/>
</dbReference>
<dbReference type="PANTHER" id="PTHR33294:SF8">
    <property type="entry name" value="OS02G0731500 PROTEIN"/>
    <property type="match status" value="1"/>
</dbReference>
<feature type="transmembrane region" description="Helical" evidence="1">
    <location>
        <begin position="84"/>
        <end position="104"/>
    </location>
</feature>
<keyword evidence="1" id="KW-0472">Membrane</keyword>
<name>A0AAV9AK00_ACOGR</name>
<evidence type="ECO:0000313" key="2">
    <source>
        <dbReference type="EMBL" id="KAK1264295.1"/>
    </source>
</evidence>
<protein>
    <submittedName>
        <fullName evidence="2">Uncharacterized protein</fullName>
    </submittedName>
</protein>